<dbReference type="RefSeq" id="WP_038592799.1">
    <property type="nucleotide sequence ID" value="NZ_CP009211.1"/>
</dbReference>
<dbReference type="KEGG" id="cii:CIMIT_10895"/>
<dbReference type="HOGENOM" id="CLU_1841765_0_0_11"/>
<dbReference type="AlphaFoldDB" id="A0A076NQ56"/>
<dbReference type="EMBL" id="LT906467">
    <property type="protein sequence ID" value="SNV84857.1"/>
    <property type="molecule type" value="Genomic_DNA"/>
</dbReference>
<gene>
    <name evidence="2" type="ORF">CIMIT_10895</name>
    <name evidence="3" type="ORF">SAMEA4535761_02237</name>
</gene>
<keyword evidence="1" id="KW-0472">Membrane</keyword>
<evidence type="ECO:0000313" key="5">
    <source>
        <dbReference type="Proteomes" id="UP000215374"/>
    </source>
</evidence>
<reference evidence="2 4" key="1">
    <citation type="submission" date="2014-08" db="EMBL/GenBank/DDBJ databases">
        <title>Complete genome sequence of Corynebacterium imitans DSM 44264, isolated from a five-month-old boy with suspected pharyngeal diphtheria.</title>
        <authorList>
            <person name="Mollmann S."/>
            <person name="Albersmeier A."/>
            <person name="Ruckert C."/>
            <person name="Tauch A."/>
        </authorList>
    </citation>
    <scope>NUCLEOTIDE SEQUENCE [LARGE SCALE GENOMIC DNA]</scope>
    <source>
        <strain evidence="2 4">DSM 44264</strain>
    </source>
</reference>
<dbReference type="Proteomes" id="UP000028780">
    <property type="component" value="Chromosome"/>
</dbReference>
<evidence type="ECO:0000313" key="3">
    <source>
        <dbReference type="EMBL" id="SNV84857.1"/>
    </source>
</evidence>
<keyword evidence="1" id="KW-0812">Transmembrane</keyword>
<keyword evidence="4" id="KW-1185">Reference proteome</keyword>
<accession>A0A076NQ56</accession>
<evidence type="ECO:0000313" key="4">
    <source>
        <dbReference type="Proteomes" id="UP000028780"/>
    </source>
</evidence>
<keyword evidence="1" id="KW-1133">Transmembrane helix</keyword>
<reference evidence="3 5" key="2">
    <citation type="submission" date="2017-06" db="EMBL/GenBank/DDBJ databases">
        <authorList>
            <consortium name="Pathogen Informatics"/>
        </authorList>
    </citation>
    <scope>NUCLEOTIDE SEQUENCE [LARGE SCALE GENOMIC DNA]</scope>
    <source>
        <strain evidence="3 5">NCTC13015</strain>
    </source>
</reference>
<dbReference type="OrthoDB" id="4408779at2"/>
<dbReference type="EMBL" id="CP009211">
    <property type="protein sequence ID" value="AIJ34321.1"/>
    <property type="molecule type" value="Genomic_DNA"/>
</dbReference>
<dbReference type="Proteomes" id="UP000215374">
    <property type="component" value="Chromosome 1"/>
</dbReference>
<organism evidence="2 4">
    <name type="scientific">Corynebacterium imitans</name>
    <dbReference type="NCBI Taxonomy" id="156978"/>
    <lineage>
        <taxon>Bacteria</taxon>
        <taxon>Bacillati</taxon>
        <taxon>Actinomycetota</taxon>
        <taxon>Actinomycetes</taxon>
        <taxon>Mycobacteriales</taxon>
        <taxon>Corynebacteriaceae</taxon>
        <taxon>Corynebacterium</taxon>
    </lineage>
</organism>
<evidence type="ECO:0000313" key="2">
    <source>
        <dbReference type="EMBL" id="AIJ34321.1"/>
    </source>
</evidence>
<sequence length="139" mass="14813">MQLPSQVQAAMKQLPFTLQTVGALLASVIALVYIVTAIEVGGSSSKAPTVEPRGEKSVIQVVTVDGKSAGVCQLGGLRQEKVHYTDKNSVYYWELKPGEERIDASCSNAVALSSGKRQLEGHAIVKSFEAPQVVTITVQ</sequence>
<protein>
    <submittedName>
        <fullName evidence="2">Uncharacterized protein</fullName>
    </submittedName>
</protein>
<feature type="transmembrane region" description="Helical" evidence="1">
    <location>
        <begin position="20"/>
        <end position="38"/>
    </location>
</feature>
<proteinExistence type="predicted"/>
<evidence type="ECO:0000256" key="1">
    <source>
        <dbReference type="SAM" id="Phobius"/>
    </source>
</evidence>
<name>A0A076NQ56_9CORY</name>